<proteinExistence type="predicted"/>
<gene>
    <name evidence="1" type="ORF">GCM10010916_38530</name>
</gene>
<evidence type="ECO:0000313" key="1">
    <source>
        <dbReference type="EMBL" id="GGG18035.1"/>
    </source>
</evidence>
<name>A0A917G1E5_9BACL</name>
<comment type="caution">
    <text evidence="1">The sequence shown here is derived from an EMBL/GenBank/DDBJ whole genome shotgun (WGS) entry which is preliminary data.</text>
</comment>
<organism evidence="1 2">
    <name type="scientific">Paenibacillus abyssi</name>
    <dbReference type="NCBI Taxonomy" id="1340531"/>
    <lineage>
        <taxon>Bacteria</taxon>
        <taxon>Bacillati</taxon>
        <taxon>Bacillota</taxon>
        <taxon>Bacilli</taxon>
        <taxon>Bacillales</taxon>
        <taxon>Paenibacillaceae</taxon>
        <taxon>Paenibacillus</taxon>
    </lineage>
</organism>
<evidence type="ECO:0000313" key="2">
    <source>
        <dbReference type="Proteomes" id="UP000644756"/>
    </source>
</evidence>
<keyword evidence="2" id="KW-1185">Reference proteome</keyword>
<reference evidence="1" key="2">
    <citation type="submission" date="2020-09" db="EMBL/GenBank/DDBJ databases">
        <authorList>
            <person name="Sun Q."/>
            <person name="Zhou Y."/>
        </authorList>
    </citation>
    <scope>NUCLEOTIDE SEQUENCE</scope>
    <source>
        <strain evidence="1">CGMCC 1.12987</strain>
    </source>
</reference>
<dbReference type="EMBL" id="BMGR01000014">
    <property type="protein sequence ID" value="GGG18035.1"/>
    <property type="molecule type" value="Genomic_DNA"/>
</dbReference>
<accession>A0A917G1E5</accession>
<protein>
    <submittedName>
        <fullName evidence="1">Uncharacterized protein</fullName>
    </submittedName>
</protein>
<dbReference type="AlphaFoldDB" id="A0A917G1E5"/>
<sequence length="65" mass="7886">MAFILRKMIKRKVFICLYDKLKYSWHSHRYGYNLLLIDGCLDESYRDKLRGKVAYHERKLDEMGG</sequence>
<reference evidence="1" key="1">
    <citation type="journal article" date="2014" name="Int. J. Syst. Evol. Microbiol.">
        <title>Complete genome sequence of Corynebacterium casei LMG S-19264T (=DSM 44701T), isolated from a smear-ripened cheese.</title>
        <authorList>
            <consortium name="US DOE Joint Genome Institute (JGI-PGF)"/>
            <person name="Walter F."/>
            <person name="Albersmeier A."/>
            <person name="Kalinowski J."/>
            <person name="Ruckert C."/>
        </authorList>
    </citation>
    <scope>NUCLEOTIDE SEQUENCE</scope>
    <source>
        <strain evidence="1">CGMCC 1.12987</strain>
    </source>
</reference>
<dbReference type="Proteomes" id="UP000644756">
    <property type="component" value="Unassembled WGS sequence"/>
</dbReference>